<dbReference type="AlphaFoldDB" id="A0AA37Q429"/>
<evidence type="ECO:0000313" key="9">
    <source>
        <dbReference type="EMBL" id="GLC26179.1"/>
    </source>
</evidence>
<evidence type="ECO:0000256" key="3">
    <source>
        <dbReference type="ARBA" id="ARBA00009759"/>
    </source>
</evidence>
<comment type="similarity">
    <text evidence="3 8">Belongs to the inositol monophosphatase superfamily.</text>
</comment>
<evidence type="ECO:0000256" key="2">
    <source>
        <dbReference type="ARBA" id="ARBA00001946"/>
    </source>
</evidence>
<dbReference type="PROSITE" id="PS00629">
    <property type="entry name" value="IMP_1"/>
    <property type="match status" value="1"/>
</dbReference>
<feature type="binding site" evidence="7">
    <location>
        <position position="81"/>
    </location>
    <ligand>
        <name>Mg(2+)</name>
        <dbReference type="ChEBI" id="CHEBI:18420"/>
        <label>1</label>
        <note>catalytic</note>
    </ligand>
</feature>
<dbReference type="PRINTS" id="PR00377">
    <property type="entry name" value="IMPHPHTASES"/>
</dbReference>
<dbReference type="InterPro" id="IPR020583">
    <property type="entry name" value="Inositol_monoP_metal-BS"/>
</dbReference>
<dbReference type="InterPro" id="IPR000760">
    <property type="entry name" value="Inositol_monophosphatase-like"/>
</dbReference>
<sequence length="260" mass="27300">MHDAAARAAAFIATHAAQLGALTWEHKGPADFVSDVDRGAEAIVRDVLLAAFPDAVFLGEETYDPSQVLGEGLAFVVDPLDGTTNFLHGFPWYAVSIGALHAGELVAGVVRNAATGETFHAAAGAGAWRRDARGADARIHVSATTDPARALVGTGFPFKHLAHLDSYQRQFAVVTARTAGIRRAGAAALDLCDVACGRFDAFWEHTLAPWDIAAGLLIVREAGGVTSDLAGDAARVDHTSLLVGNPAMHAWMLDVVRSNT</sequence>
<dbReference type="InterPro" id="IPR022337">
    <property type="entry name" value="Inositol_monophosphatase_SuhB"/>
</dbReference>
<dbReference type="SUPFAM" id="SSF56655">
    <property type="entry name" value="Carbohydrate phosphatase"/>
    <property type="match status" value="1"/>
</dbReference>
<dbReference type="GO" id="GO:0046872">
    <property type="term" value="F:metal ion binding"/>
    <property type="evidence" value="ECO:0007669"/>
    <property type="project" value="UniProtKB-KW"/>
</dbReference>
<organism evidence="9 10">
    <name type="scientific">Roseisolibacter agri</name>
    <dbReference type="NCBI Taxonomy" id="2014610"/>
    <lineage>
        <taxon>Bacteria</taxon>
        <taxon>Pseudomonadati</taxon>
        <taxon>Gemmatimonadota</taxon>
        <taxon>Gemmatimonadia</taxon>
        <taxon>Gemmatimonadales</taxon>
        <taxon>Gemmatimonadaceae</taxon>
        <taxon>Roseisolibacter</taxon>
    </lineage>
</organism>
<dbReference type="EMBL" id="BRXS01000004">
    <property type="protein sequence ID" value="GLC26179.1"/>
    <property type="molecule type" value="Genomic_DNA"/>
</dbReference>
<dbReference type="PANTHER" id="PTHR20854:SF4">
    <property type="entry name" value="INOSITOL-1-MONOPHOSPHATASE-RELATED"/>
    <property type="match status" value="1"/>
</dbReference>
<dbReference type="PRINTS" id="PR01959">
    <property type="entry name" value="SBIMPHPHTASE"/>
</dbReference>
<dbReference type="PROSITE" id="PS00630">
    <property type="entry name" value="IMP_2"/>
    <property type="match status" value="1"/>
</dbReference>
<evidence type="ECO:0000256" key="4">
    <source>
        <dbReference type="ARBA" id="ARBA00022723"/>
    </source>
</evidence>
<evidence type="ECO:0000256" key="8">
    <source>
        <dbReference type="RuleBase" id="RU364068"/>
    </source>
</evidence>
<dbReference type="PANTHER" id="PTHR20854">
    <property type="entry name" value="INOSITOL MONOPHOSPHATASE"/>
    <property type="match status" value="1"/>
</dbReference>
<comment type="caution">
    <text evidence="9">The sequence shown here is derived from an EMBL/GenBank/DDBJ whole genome shotgun (WGS) entry which is preliminary data.</text>
</comment>
<evidence type="ECO:0000256" key="5">
    <source>
        <dbReference type="ARBA" id="ARBA00022801"/>
    </source>
</evidence>
<evidence type="ECO:0000256" key="1">
    <source>
        <dbReference type="ARBA" id="ARBA00001033"/>
    </source>
</evidence>
<dbReference type="RefSeq" id="WP_284350638.1">
    <property type="nucleotide sequence ID" value="NZ_BRXS01000004.1"/>
</dbReference>
<evidence type="ECO:0000256" key="7">
    <source>
        <dbReference type="PIRSR" id="PIRSR600760-2"/>
    </source>
</evidence>
<dbReference type="GO" id="GO:0008934">
    <property type="term" value="F:inositol monophosphate 1-phosphatase activity"/>
    <property type="evidence" value="ECO:0007669"/>
    <property type="project" value="InterPro"/>
</dbReference>
<protein>
    <recommendedName>
        <fullName evidence="8">Inositol-1-monophosphatase</fullName>
        <ecNumber evidence="8">3.1.3.25</ecNumber>
    </recommendedName>
</protein>
<dbReference type="InterPro" id="IPR020550">
    <property type="entry name" value="Inositol_monophosphatase_CS"/>
</dbReference>
<feature type="binding site" evidence="7">
    <location>
        <position position="60"/>
    </location>
    <ligand>
        <name>Mg(2+)</name>
        <dbReference type="ChEBI" id="CHEBI:18420"/>
        <label>1</label>
        <note>catalytic</note>
    </ligand>
</feature>
<keyword evidence="5 8" id="KW-0378">Hydrolase</keyword>
<name>A0AA37Q429_9BACT</name>
<comment type="catalytic activity">
    <reaction evidence="1 8">
        <text>a myo-inositol phosphate + H2O = myo-inositol + phosphate</text>
        <dbReference type="Rhea" id="RHEA:24056"/>
        <dbReference type="ChEBI" id="CHEBI:15377"/>
        <dbReference type="ChEBI" id="CHEBI:17268"/>
        <dbReference type="ChEBI" id="CHEBI:43474"/>
        <dbReference type="ChEBI" id="CHEBI:84139"/>
        <dbReference type="EC" id="3.1.3.25"/>
    </reaction>
</comment>
<reference evidence="9" key="1">
    <citation type="submission" date="2022-08" db="EMBL/GenBank/DDBJ databases">
        <title>Draft genome sequencing of Roseisolibacter agri AW1220.</title>
        <authorList>
            <person name="Tobiishi Y."/>
            <person name="Tonouchi A."/>
        </authorList>
    </citation>
    <scope>NUCLEOTIDE SEQUENCE</scope>
    <source>
        <strain evidence="9">AW1220</strain>
    </source>
</reference>
<evidence type="ECO:0000256" key="6">
    <source>
        <dbReference type="ARBA" id="ARBA00022842"/>
    </source>
</evidence>
<feature type="binding site" evidence="7">
    <location>
        <position position="80"/>
    </location>
    <ligand>
        <name>Mg(2+)</name>
        <dbReference type="ChEBI" id="CHEBI:18420"/>
        <label>1</label>
        <note>catalytic</note>
    </ligand>
</feature>
<dbReference type="InterPro" id="IPR033942">
    <property type="entry name" value="IMPase"/>
</dbReference>
<keyword evidence="10" id="KW-1185">Reference proteome</keyword>
<feature type="binding site" evidence="7">
    <location>
        <position position="78"/>
    </location>
    <ligand>
        <name>Mg(2+)</name>
        <dbReference type="ChEBI" id="CHEBI:18420"/>
        <label>1</label>
        <note>catalytic</note>
    </ligand>
</feature>
<keyword evidence="4 7" id="KW-0479">Metal-binding</keyword>
<gene>
    <name evidence="9" type="primary">suhB</name>
    <name evidence="9" type="ORF">rosag_26920</name>
</gene>
<feature type="binding site" evidence="7">
    <location>
        <position position="211"/>
    </location>
    <ligand>
        <name>Mg(2+)</name>
        <dbReference type="ChEBI" id="CHEBI:18420"/>
        <label>1</label>
        <note>catalytic</note>
    </ligand>
</feature>
<dbReference type="Pfam" id="PF00459">
    <property type="entry name" value="Inositol_P"/>
    <property type="match status" value="1"/>
</dbReference>
<dbReference type="EC" id="3.1.3.25" evidence="8"/>
<dbReference type="Gene3D" id="3.40.190.80">
    <property type="match status" value="1"/>
</dbReference>
<dbReference type="Gene3D" id="3.30.540.10">
    <property type="entry name" value="Fructose-1,6-Bisphosphatase, subunit A, domain 1"/>
    <property type="match status" value="1"/>
</dbReference>
<dbReference type="CDD" id="cd01639">
    <property type="entry name" value="IMPase"/>
    <property type="match status" value="1"/>
</dbReference>
<comment type="cofactor">
    <cofactor evidence="2 7 8">
        <name>Mg(2+)</name>
        <dbReference type="ChEBI" id="CHEBI:18420"/>
    </cofactor>
</comment>
<dbReference type="GO" id="GO:0046854">
    <property type="term" value="P:phosphatidylinositol phosphate biosynthetic process"/>
    <property type="evidence" value="ECO:0007669"/>
    <property type="project" value="InterPro"/>
</dbReference>
<proteinExistence type="inferred from homology"/>
<dbReference type="GO" id="GO:0007165">
    <property type="term" value="P:signal transduction"/>
    <property type="evidence" value="ECO:0007669"/>
    <property type="project" value="TreeGrafter"/>
</dbReference>
<dbReference type="Proteomes" id="UP001161325">
    <property type="component" value="Unassembled WGS sequence"/>
</dbReference>
<accession>A0AA37Q429</accession>
<keyword evidence="6 7" id="KW-0460">Magnesium</keyword>
<evidence type="ECO:0000313" key="10">
    <source>
        <dbReference type="Proteomes" id="UP001161325"/>
    </source>
</evidence>
<dbReference type="GO" id="GO:0006020">
    <property type="term" value="P:inositol metabolic process"/>
    <property type="evidence" value="ECO:0007669"/>
    <property type="project" value="TreeGrafter"/>
</dbReference>